<dbReference type="GO" id="GO:0003723">
    <property type="term" value="F:RNA binding"/>
    <property type="evidence" value="ECO:0007669"/>
    <property type="project" value="InterPro"/>
</dbReference>
<evidence type="ECO:0000256" key="13">
    <source>
        <dbReference type="SAM" id="MobiDB-lite"/>
    </source>
</evidence>
<evidence type="ECO:0000256" key="4">
    <source>
        <dbReference type="ARBA" id="ARBA00022679"/>
    </source>
</evidence>
<accession>A0AA96PX31</accession>
<evidence type="ECO:0000313" key="16">
    <source>
        <dbReference type="EMBL" id="WNV56444.1"/>
    </source>
</evidence>
<evidence type="ECO:0000256" key="6">
    <source>
        <dbReference type="ARBA" id="ARBA00022741"/>
    </source>
</evidence>
<dbReference type="InterPro" id="IPR027417">
    <property type="entry name" value="P-loop_NTPase"/>
</dbReference>
<keyword evidence="3" id="KW-0645">Protease</keyword>
<keyword evidence="12" id="KW-0175">Coiled coil</keyword>
<keyword evidence="6" id="KW-0547">Nucleotide-binding</keyword>
<organism evidence="16">
    <name type="scientific">Leptinotarsa solinvi-like virus 1</name>
    <dbReference type="NCBI Taxonomy" id="3079817"/>
    <lineage>
        <taxon>Viruses</taxon>
        <taxon>Riboviria</taxon>
        <taxon>Orthornavirae</taxon>
        <taxon>Pisuviricota</taxon>
        <taxon>Pisoniviricetes</taxon>
        <taxon>Picornavirales</taxon>
        <taxon>Solinviviridae</taxon>
    </lineage>
</organism>
<evidence type="ECO:0000256" key="10">
    <source>
        <dbReference type="ARBA" id="ARBA00022844"/>
    </source>
</evidence>
<proteinExistence type="predicted"/>
<dbReference type="GO" id="GO:0003968">
    <property type="term" value="F:RNA-directed RNA polymerase activity"/>
    <property type="evidence" value="ECO:0007669"/>
    <property type="project" value="UniProtKB-KW"/>
</dbReference>
<dbReference type="InterPro" id="IPR001205">
    <property type="entry name" value="RNA-dir_pol_C"/>
</dbReference>
<dbReference type="Pfam" id="PF00680">
    <property type="entry name" value="RdRP_1"/>
    <property type="match status" value="1"/>
</dbReference>
<feature type="domain" description="RdRp catalytic" evidence="14">
    <location>
        <begin position="2521"/>
        <end position="2656"/>
    </location>
</feature>
<evidence type="ECO:0000256" key="8">
    <source>
        <dbReference type="ARBA" id="ARBA00022807"/>
    </source>
</evidence>
<keyword evidence="4" id="KW-0808">Transferase</keyword>
<feature type="compositionally biased region" description="Polar residues" evidence="13">
    <location>
        <begin position="18"/>
        <end position="28"/>
    </location>
</feature>
<feature type="region of interest" description="Disordered" evidence="13">
    <location>
        <begin position="1"/>
        <end position="31"/>
    </location>
</feature>
<feature type="region of interest" description="Disordered" evidence="13">
    <location>
        <begin position="3656"/>
        <end position="3800"/>
    </location>
</feature>
<dbReference type="Gene3D" id="3.30.70.270">
    <property type="match status" value="1"/>
</dbReference>
<evidence type="ECO:0000256" key="3">
    <source>
        <dbReference type="ARBA" id="ARBA00022670"/>
    </source>
</evidence>
<dbReference type="CDD" id="cd23169">
    <property type="entry name" value="ps-ssRNAv-Picornavirales"/>
    <property type="match status" value="1"/>
</dbReference>
<evidence type="ECO:0000256" key="5">
    <source>
        <dbReference type="ARBA" id="ARBA00022695"/>
    </source>
</evidence>
<dbReference type="GO" id="GO:0006351">
    <property type="term" value="P:DNA-templated transcription"/>
    <property type="evidence" value="ECO:0007669"/>
    <property type="project" value="InterPro"/>
</dbReference>
<dbReference type="SUPFAM" id="SSF50494">
    <property type="entry name" value="Trypsin-like serine proteases"/>
    <property type="match status" value="1"/>
</dbReference>
<dbReference type="Pfam" id="PF00910">
    <property type="entry name" value="RNA_helicase"/>
    <property type="match status" value="1"/>
</dbReference>
<dbReference type="InterPro" id="IPR014759">
    <property type="entry name" value="Helicase_SF3_ssRNA_vir"/>
</dbReference>
<dbReference type="SUPFAM" id="SSF88633">
    <property type="entry name" value="Positive stranded ssRNA viruses"/>
    <property type="match status" value="1"/>
</dbReference>
<dbReference type="GO" id="GO:0044423">
    <property type="term" value="C:virion component"/>
    <property type="evidence" value="ECO:0007669"/>
    <property type="project" value="UniProtKB-KW"/>
</dbReference>
<evidence type="ECO:0000259" key="15">
    <source>
        <dbReference type="PROSITE" id="PS51218"/>
    </source>
</evidence>
<keyword evidence="7" id="KW-0378">Hydrolase</keyword>
<dbReference type="InterPro" id="IPR000605">
    <property type="entry name" value="Helicase_SF3_ssDNA/RNA_vir"/>
</dbReference>
<feature type="compositionally biased region" description="Low complexity" evidence="13">
    <location>
        <begin position="3661"/>
        <end position="3676"/>
    </location>
</feature>
<reference evidence="16" key="1">
    <citation type="submission" date="2023-09" db="EMBL/GenBank/DDBJ databases">
        <title>Metagenomic sequencing of Colorado potato beetle.</title>
        <authorList>
            <person name="Antonets M.E."/>
            <person name="Bodnev S.A."/>
            <person name="Rotskaya U.N."/>
            <person name="Kryukov V.Y."/>
            <person name="Tregubchak T.V."/>
            <person name="Bauer T.V."/>
            <person name="Antonets D.V."/>
        </authorList>
    </citation>
    <scope>NUCLEOTIDE SEQUENCE</scope>
    <source>
        <strain evidence="16">CPB6</strain>
    </source>
</reference>
<dbReference type="Gene3D" id="2.60.120.20">
    <property type="match status" value="1"/>
</dbReference>
<dbReference type="PROSITE" id="PS51218">
    <property type="entry name" value="SF3_HELICASE_2"/>
    <property type="match status" value="1"/>
</dbReference>
<keyword evidence="11" id="KW-0693">Viral RNA replication</keyword>
<dbReference type="GO" id="GO:0006508">
    <property type="term" value="P:proteolysis"/>
    <property type="evidence" value="ECO:0007669"/>
    <property type="project" value="UniProtKB-KW"/>
</dbReference>
<feature type="compositionally biased region" description="Polar residues" evidence="13">
    <location>
        <begin position="3701"/>
        <end position="3721"/>
    </location>
</feature>
<evidence type="ECO:0000256" key="9">
    <source>
        <dbReference type="ARBA" id="ARBA00022840"/>
    </source>
</evidence>
<evidence type="ECO:0000256" key="12">
    <source>
        <dbReference type="SAM" id="Coils"/>
    </source>
</evidence>
<name>A0AA96PX31_9VIRU</name>
<sequence>MQRVSSANRSDGEAPQQKLVSPTTSKVGQNGGVFSHHVPGFRWCHHLSQKALDACVQKVAASQEAAKQKAAAAKKRYVRDGAYKREVTFVTKKVTKRVVKEQTTRVAVPEKTEIRVRPSGLVEVVPVGRNEVWINSTRKKVVRKTITKRVRKLGPKIPTGKRIQQKSFPRSGWTLQTRAPRVKKVQKVSIKRLADDNKFAPLAIPLWRVWKNLKKQSSSELGSIAEFLDRRSPREGSARRYTVVRHVKRKEVRRSPPKTGRVRPEKIYNRIPSLLYAFCAVHVKGARWEPITKARQLGQFVPMRTVAPWVEREADGTLVNIHNGIVTPNEYYDAKRNFERVRAEVLNMTKPRAEGLQETIAPVVDSVVEAVKNKIQEFLPALGSAANAGILATSLTNAILSAICIAKTKGAIRNMQIAHLVLDLINVFIALIGLESEHKLVSKLVKMAIGKLFPDGEVSNKELRKSFNTVAIELENDIYYNMPNLVAQTRSHIATGDHEAILKLLDSTQEADNAIIMASMNEREMDWFLQAIPKDRNVTNVQKPIPHETAQRLRLRVAQELAQQKYMFGEPRAIISGPEVSILDFPEEEKDERTEDQQVLDALSHIEDSAKELLDKVNETMRKSEENLSQLDELPTIPEEEVDERTEHEQVLDALDYAEASVKDMLDKLNPEEEEPHVKEENSPIDEEYPVMEPQNPLEKIAGGTNIPLEEVIQILRKKPLVATNTDILVGRDLKGLLSLLNKEDPVDKELYDTIKHLALNNVFVPGVSMRDSSAIICADGIITRMCFFLATAIVEVNSDGYFWVEGKHGTIQDLIDSIKNVCGFDITPLCTFDGTITERVIVKSRKGKKNKSVAKELQHVTFSGINIDDADKILKEINVSSTVTSCVWLGSAHVGAGYADIQNSVQEDIGAPYDQGDFDIPLFFLLGGAFGAHWVKGVPVCPTSLVRPEGLLDSLDLKALVKKWPKFVSWIFAVGSSMLVGKLTSWIGIEKRVENAMKNLGSLKHAKDSVNELEKWFCENILDEKSPEQLNIENLLVKEKELNDELKRPTHVFFQKPWLITDFEKKINDMKLHLTTACKDVKNPGVSLSQGTLTASQTMVASLKQSLAGRTVRRVPVCIYLYGKEGVGKSEAAKELAKQLATKHGYPAEGYSYSLRGTVKHFPPYHQEPICIMDEVFDRKECSSEDKILNDFKSIISQDYYNLEGAALENKNSPCNFEYVIMCSNTTPDEIHGMLPYFPDGIAATFSRMHIFECVYNQGPTEASKPRNERKRLENCGHIDFIPQTFVRNGVTMVSPGPLHSNTTKRYFKSENVVHNFDDILALCDAQYKISNQNFQRWVVKPEGDAVNHFVVNLNGKPGYGKTEFSKMMISEFSRYGFPVYISRFDELPTLRKQHLVVVDDQILAEGDKIDANREKWYMDLFNTLPSGCVILVCTNIELNEKFHGFANGTVKTLFGSLKTKIPPKLDIIRKCPFSNSGVVRRMGYSGWFDIGGKREVYSTNIEFTLKSRGFKRRGTDTEEYHNKNEVLRLIKDKYREFINFNRQSHIIRTGPGVQVPAFAPNIFVKGNASIVEDAASDFRAASMLTPKGSANGNSIVMLPEVSHHLYNVKADSLMVNYKITYELESILMYVEHLLNAFIPSCPQASLAIDLENLPPIRTVGRDIYVLGATEANSDVRVIATDFSKHEVTLGVGKDTCFTIDYLAYYQALQDGNTLQKYGSLPEVLIDFMNTWIKTINTSSPGVADQIRSLERQSAWKSCKAEAGLFLLKAKTWVNEHPIITAFAGLCFALYSVGVIISVLLPSKDEGFTKADIKREGVEHVLALLHAGQVAQLVGKRQPLVEAISEAKKLDRIEFYNAFDAIIAAESKKGNRSMSGRKHLAKRSKKFQLSDGSIAYSDDGHVIVGFYDPINDRYVEHGAGGKLPKGAKELSWKDELGIIAEMANKAMPLPKSEALDDNPLIDMALPTTPAMAAIKKVQKNMVHVFGVHHQSDLDANVIDYKLSTRMNPHLLGIGIGGKYLMCPRHVITNRKKYIYIRDSRTAPFEEAHGLQCAWYKADLVWQASDYDIAIFVVRDSTFPSFANIYNLMCKKPESATSANITMARFEGAKGITLDHGDAYFCPEPIRVTGLDNKEYKITEAAQITFFNATTKITGPGSCGTPYFYTDMKRQDIFAGFHVAAADATTFGLSNLTYCQLFTPAFLEVVQRFICPAVAEMKETPADVASVMYSDPDTNNFIKVCVNRMRKGTLPRLPDPQPSGRVMILGTAKVDHDSNTGSHIKPTRFSKDIELLVPNLKAPVVLDETKLPQEMRDLLPEDRHGAKSSTVLQENMWSDPLGVGESEAFMNEVLTELQPYFNSLHPHYRVLNNYEVLNGVKDELLGVLNPMATDTSAGYMPKIMHSRTKKSDYIETNPMTGERSWKKDHQTQELLASLVKYEDQAKLGKIPAIPYKNARKMEKLDKAKVYKPRIFTIADIRQVCMERRFCGAFAAANASNPNSHNAVGITVRGFDPIAKAIIAKGQGFSGDYSRYDKHLHPKIAEVSHLLKANVAYMHTGDPDIRNAVESVLDSVHKSINVTMDTVYLKTGGLNSGAAMTEDDNSDCNYIYTYCAYKALMPKELKEKVPDVFSHFEQHVFVRCYGDDLIVGVSDAVKGWFNLLTVAKYHKDVWGMVLDTADKDGKVYKTKPIGELKFISRSFVKIEQTNGTTFWAGALKKEAISGLLHWTSHPTAEQVASQLSTALEEAAIWDHAFFISVLQSIKIAFKKMPELTSLVTLMSRTDLRNSLYRSFFGINERPLIALEGHKESLLCLHSESFNDPKTMNLAKKNKHDFISMLNIAWQANRITEPCYSEVYGEVIVYFVDHLSKREFTGKGTFGRKTAKKMEAAKQAYNSWVAHTTSVQPEMDNTEPSLKVPATNATPVAGGSGGSENPVPQTLYTLPQQTATAPSALNTGAGEIMDSTSAPAMEVIEMNPETAPPDMPQLSGRPFSLEEYLWNQWIPMADSSFSSNSAKGDVLFTLSSNPMQLTPLHAAYANFHKSATFASECMLIIVGAMNVAGMIVVGWVPDINKKSFTIGEIMSTAWKIIDVNGTKTIKFHVRDARQDKFYRNLNDDGTENPFPGLVGMVLAPLNNMYSSTTSVYSVTIQKFARFAADTMFFNPVDVDSYKPTLLRNPTIQRGQYPLSQFTNEPFAIFVGGSSVPVWSDLEVQTVPKGWSLLRPKTLGTSPLNIASSYLYGDPEGQFGSAVLIDGFPMPKRKEDEDYISNVTVYIGGTILDALSIQGFYADSTNPKSIKYKAERVSWYANKLPETNVKLVMNTNTKGRIQHQLIADLQQIPDDEVDKNKLARAPWISQEYLFPPTPYQAKQVTIMNASTGEYRPLQAINPQGDPNIVFSSSYSDDLDAGKTVTYVVGVPTVKKTSVLAGRLKKTQFVVPGGSIVEGTAQTYSMIPADLELRLMDFFDRTYPNSLILQFTLRTATGVICTCAYMRNTAFVSVSEDANLISTTLYADDIVIDNIIELSSPSSLEPYDMTMYASAVAATSSNLSLGDLRKRLSKLQVRSEAAAAAAILGGNAIEGIGKGITAWWNMKNTNEQNQLNRDLAWKTTEGNWNLERWRTSGNWAQDRWVKSGQWQNNLDQIKDRANAQLRNGTLRSYSALNSPNREGNGNSSNGNTPPRPPPSGGSGVSLSQSSDASTQSVRKQVQHQSTGTPTVSTQDAATATPPAEDSPQRVPPRNLQMGNKAPTRTYAKGANYTSNLRSFGSITQRNPAFRTTKGKVSSVPPPQGFRTLGRPQIAAA</sequence>
<feature type="coiled-coil region" evidence="12">
    <location>
        <begin position="603"/>
        <end position="634"/>
    </location>
</feature>
<dbReference type="InterPro" id="IPR043502">
    <property type="entry name" value="DNA/RNA_pol_sf"/>
</dbReference>
<evidence type="ECO:0000256" key="7">
    <source>
        <dbReference type="ARBA" id="ARBA00022801"/>
    </source>
</evidence>
<dbReference type="InterPro" id="IPR009003">
    <property type="entry name" value="Peptidase_S1_PA"/>
</dbReference>
<feature type="compositionally biased region" description="Low complexity" evidence="13">
    <location>
        <begin position="3688"/>
        <end position="3700"/>
    </location>
</feature>
<dbReference type="GO" id="GO:0005524">
    <property type="term" value="F:ATP binding"/>
    <property type="evidence" value="ECO:0007669"/>
    <property type="project" value="UniProtKB-KW"/>
</dbReference>
<evidence type="ECO:0000259" key="14">
    <source>
        <dbReference type="PROSITE" id="PS50507"/>
    </source>
</evidence>
<keyword evidence="2" id="KW-0696">RNA-directed RNA polymerase</keyword>
<evidence type="ECO:0000256" key="11">
    <source>
        <dbReference type="ARBA" id="ARBA00022953"/>
    </source>
</evidence>
<dbReference type="GO" id="GO:0039694">
    <property type="term" value="P:viral RNA genome replication"/>
    <property type="evidence" value="ECO:0007669"/>
    <property type="project" value="InterPro"/>
</dbReference>
<dbReference type="SUPFAM" id="SSF56672">
    <property type="entry name" value="DNA/RNA polymerases"/>
    <property type="match status" value="1"/>
</dbReference>
<feature type="domain" description="SF3 helicase" evidence="15">
    <location>
        <begin position="1098"/>
        <end position="1270"/>
    </location>
</feature>
<dbReference type="EMBL" id="OR613010">
    <property type="protein sequence ID" value="WNV56444.1"/>
    <property type="molecule type" value="Genomic_RNA"/>
</dbReference>
<dbReference type="SUPFAM" id="SSF52540">
    <property type="entry name" value="P-loop containing nucleoside triphosphate hydrolases"/>
    <property type="match status" value="1"/>
</dbReference>
<dbReference type="InterPro" id="IPR029053">
    <property type="entry name" value="Viral_coat"/>
</dbReference>
<evidence type="ECO:0000256" key="1">
    <source>
        <dbReference type="ARBA" id="ARBA00004328"/>
    </source>
</evidence>
<evidence type="ECO:0000256" key="2">
    <source>
        <dbReference type="ARBA" id="ARBA00022484"/>
    </source>
</evidence>
<protein>
    <submittedName>
        <fullName evidence="16">Polyprotein</fullName>
    </submittedName>
</protein>
<dbReference type="InterPro" id="IPR043128">
    <property type="entry name" value="Rev_trsase/Diguanyl_cyclase"/>
</dbReference>
<keyword evidence="5" id="KW-0548">Nucleotidyltransferase</keyword>
<dbReference type="GO" id="GO:0008234">
    <property type="term" value="F:cysteine-type peptidase activity"/>
    <property type="evidence" value="ECO:0007669"/>
    <property type="project" value="UniProtKB-KW"/>
</dbReference>
<dbReference type="GO" id="GO:0003724">
    <property type="term" value="F:RNA helicase activity"/>
    <property type="evidence" value="ECO:0007669"/>
    <property type="project" value="InterPro"/>
</dbReference>
<keyword evidence="8" id="KW-0788">Thiol protease</keyword>
<keyword evidence="10" id="KW-0946">Virion</keyword>
<comment type="subcellular location">
    <subcellularLocation>
        <location evidence="1">Virion</location>
    </subcellularLocation>
</comment>
<feature type="compositionally biased region" description="Polar residues" evidence="13">
    <location>
        <begin position="3755"/>
        <end position="3770"/>
    </location>
</feature>
<dbReference type="PROSITE" id="PS50507">
    <property type="entry name" value="RDRP_SSRNA_POS"/>
    <property type="match status" value="1"/>
</dbReference>
<dbReference type="InterPro" id="IPR007094">
    <property type="entry name" value="RNA-dir_pol_PSvirus"/>
</dbReference>
<keyword evidence="9" id="KW-0067">ATP-binding</keyword>